<accession>A0A2T5U950</accession>
<evidence type="ECO:0000313" key="3">
    <source>
        <dbReference type="EMBL" id="PTW48035.1"/>
    </source>
</evidence>
<keyword evidence="1" id="KW-0472">Membrane</keyword>
<dbReference type="InterPro" id="IPR058627">
    <property type="entry name" value="MdtA-like_C"/>
</dbReference>
<keyword evidence="1" id="KW-1133">Transmembrane helix</keyword>
<dbReference type="Gene3D" id="2.40.50.100">
    <property type="match status" value="1"/>
</dbReference>
<organism evidence="3 4">
    <name type="scientific">Sphingomonas faeni</name>
    <dbReference type="NCBI Taxonomy" id="185950"/>
    <lineage>
        <taxon>Bacteria</taxon>
        <taxon>Pseudomonadati</taxon>
        <taxon>Pseudomonadota</taxon>
        <taxon>Alphaproteobacteria</taxon>
        <taxon>Sphingomonadales</taxon>
        <taxon>Sphingomonadaceae</taxon>
        <taxon>Sphingomonas</taxon>
    </lineage>
</organism>
<dbReference type="GeneID" id="91005161"/>
<evidence type="ECO:0000259" key="2">
    <source>
        <dbReference type="Pfam" id="PF25967"/>
    </source>
</evidence>
<feature type="transmembrane region" description="Helical" evidence="1">
    <location>
        <begin position="28"/>
        <end position="48"/>
    </location>
</feature>
<dbReference type="AlphaFoldDB" id="A0A2T5U950"/>
<name>A0A2T5U950_9SPHN</name>
<dbReference type="EMBL" id="QAYE01000002">
    <property type="protein sequence ID" value="PTW48035.1"/>
    <property type="molecule type" value="Genomic_DNA"/>
</dbReference>
<dbReference type="RefSeq" id="WP_244186802.1">
    <property type="nucleotide sequence ID" value="NZ_QAYE01000002.1"/>
</dbReference>
<dbReference type="Gene3D" id="2.40.30.170">
    <property type="match status" value="1"/>
</dbReference>
<dbReference type="Gene3D" id="1.10.287.470">
    <property type="entry name" value="Helix hairpin bin"/>
    <property type="match status" value="1"/>
</dbReference>
<feature type="domain" description="Multidrug resistance protein MdtA-like C-terminal permuted SH3" evidence="2">
    <location>
        <begin position="358"/>
        <end position="415"/>
    </location>
</feature>
<dbReference type="PANTHER" id="PTHR30469:SF33">
    <property type="entry name" value="SLR1207 PROTEIN"/>
    <property type="match status" value="1"/>
</dbReference>
<keyword evidence="1" id="KW-0812">Transmembrane</keyword>
<dbReference type="Pfam" id="PF25967">
    <property type="entry name" value="RND-MFP_C"/>
    <property type="match status" value="1"/>
</dbReference>
<dbReference type="PANTHER" id="PTHR30469">
    <property type="entry name" value="MULTIDRUG RESISTANCE PROTEIN MDTA"/>
    <property type="match status" value="1"/>
</dbReference>
<gene>
    <name evidence="3" type="ORF">C8J25_102124</name>
</gene>
<reference evidence="3 4" key="1">
    <citation type="submission" date="2018-04" db="EMBL/GenBank/DDBJ databases">
        <title>Genomic Encyclopedia of Type Strains, Phase III (KMG-III): the genomes of soil and plant-associated and newly described type strains.</title>
        <authorList>
            <person name="Whitman W."/>
        </authorList>
    </citation>
    <scope>NUCLEOTIDE SEQUENCE [LARGE SCALE GENOMIC DNA]</scope>
    <source>
        <strain evidence="3 4">MA-olki</strain>
    </source>
</reference>
<dbReference type="Proteomes" id="UP000244013">
    <property type="component" value="Unassembled WGS sequence"/>
</dbReference>
<evidence type="ECO:0000256" key="1">
    <source>
        <dbReference type="SAM" id="Phobius"/>
    </source>
</evidence>
<dbReference type="GO" id="GO:1990281">
    <property type="term" value="C:efflux pump complex"/>
    <property type="evidence" value="ECO:0007669"/>
    <property type="project" value="TreeGrafter"/>
</dbReference>
<dbReference type="Gene3D" id="2.40.420.20">
    <property type="match status" value="1"/>
</dbReference>
<protein>
    <submittedName>
        <fullName evidence="3">HlyD family secretion protein</fullName>
    </submittedName>
</protein>
<sequence length="427" mass="44840">MIETTLPGTGAAMDRRIERPHAKRRKRIVRGALSIAVVAAAVLLWVLMPGANALTVDAAAIRTGDVVRAPFRDFVPLRAEVAPLRTVFVTAISGGQVADLATSDGAMVAAGTPLARLSNPSLELDVASRSAEIVGQLSAISGQRLSVQNTRQDGARDLAEARNALSKARTLLAQKQVLFDRGIITRAAIDPVREDVGYQQARVAALDRGTAEAGATLADQSSGIAATARQLRESLAMVRASLSALVLRAPVAGRLTAFTLQPGQTLKSGDPVGQIDSEGQWKLTADVDQFYLGRVRAGLGAAADIDGRSCAMSVIKILPQVTEGRFRVELGFRGAAPTGLNRGQTLDVRLVLGADRPAVVAPSGGWLDAGGTTAFVLDGDKKAVRRAIVTGRRNPDQVEIVSGLAPGDRIVTTALGTYTPFQTLIIR</sequence>
<dbReference type="GO" id="GO:0015562">
    <property type="term" value="F:efflux transmembrane transporter activity"/>
    <property type="evidence" value="ECO:0007669"/>
    <property type="project" value="TreeGrafter"/>
</dbReference>
<comment type="caution">
    <text evidence="3">The sequence shown here is derived from an EMBL/GenBank/DDBJ whole genome shotgun (WGS) entry which is preliminary data.</text>
</comment>
<proteinExistence type="predicted"/>
<evidence type="ECO:0000313" key="4">
    <source>
        <dbReference type="Proteomes" id="UP000244013"/>
    </source>
</evidence>